<name>A0AB34KT37_9PEZI</name>
<feature type="compositionally biased region" description="Low complexity" evidence="1">
    <location>
        <begin position="314"/>
        <end position="343"/>
    </location>
</feature>
<gene>
    <name evidence="2" type="ORF">WHR41_05261</name>
</gene>
<dbReference type="RefSeq" id="XP_069229630.1">
    <property type="nucleotide sequence ID" value="XM_069373866.1"/>
</dbReference>
<feature type="compositionally biased region" description="Low complexity" evidence="1">
    <location>
        <begin position="255"/>
        <end position="264"/>
    </location>
</feature>
<evidence type="ECO:0008006" key="4">
    <source>
        <dbReference type="Google" id="ProtNLM"/>
    </source>
</evidence>
<dbReference type="PANTHER" id="PTHR36182:SF2">
    <property type="entry name" value="LYTIC POLYSACCHARIDE MONOOXYGENASE"/>
    <property type="match status" value="1"/>
</dbReference>
<comment type="caution">
    <text evidence="2">The sequence shown here is derived from an EMBL/GenBank/DDBJ whole genome shotgun (WGS) entry which is preliminary data.</text>
</comment>
<dbReference type="EMBL" id="JAAQHG020000014">
    <property type="protein sequence ID" value="KAL1586525.1"/>
    <property type="molecule type" value="Genomic_DNA"/>
</dbReference>
<dbReference type="GeneID" id="96006704"/>
<dbReference type="AlphaFoldDB" id="A0AB34KT37"/>
<protein>
    <recommendedName>
        <fullName evidence="4">Lytic polysaccharide monooxygenase</fullName>
    </recommendedName>
</protein>
<dbReference type="Gene3D" id="2.70.50.70">
    <property type="match status" value="1"/>
</dbReference>
<sequence length="410" mass="41310">MVNSMTSVGRMAVAAASIFGMANAHMFIAEPKPLQGYSPKDPLDKSGSNFPCHGAPLPSSGGQKIAAGETFPLKLELGSGGNTAVHGGGSCQLAVTYETDSTKAADPSSWNVIYSIEGGCPANAAANLNTARPCTSDGEAECVHSWDVPMPKGIKSGNAILSWTWFNTIGNREMYQNCVNVDITGGTGDEMGSFPPLFVANIGDKSGGCETEESTDVLFPSPGQYVTTMSATAGKNWPKATPKACGGSGGSAPQPTSYGSASAASSTPAAQASSASASSAPAYTAPAVSSGVQSYMNQKGRETATTFATAVAAPSSEASAAAPAPTGYSSGSSSSGTSSNATSNGDCEPCSEDGALVCIGDSQFGICDHSCAVPRDLAAGTVCADGVIGAASKSRFARRHAHFNAHVRKH</sequence>
<organism evidence="2 3">
    <name type="scientific">Cladosporium halotolerans</name>
    <dbReference type="NCBI Taxonomy" id="1052096"/>
    <lineage>
        <taxon>Eukaryota</taxon>
        <taxon>Fungi</taxon>
        <taxon>Dikarya</taxon>
        <taxon>Ascomycota</taxon>
        <taxon>Pezizomycotina</taxon>
        <taxon>Dothideomycetes</taxon>
        <taxon>Dothideomycetidae</taxon>
        <taxon>Cladosporiales</taxon>
        <taxon>Cladosporiaceae</taxon>
        <taxon>Cladosporium</taxon>
    </lineage>
</organism>
<proteinExistence type="predicted"/>
<keyword evidence="3" id="KW-1185">Reference proteome</keyword>
<evidence type="ECO:0000313" key="2">
    <source>
        <dbReference type="EMBL" id="KAL1586525.1"/>
    </source>
</evidence>
<accession>A0AB34KT37</accession>
<dbReference type="PANTHER" id="PTHR36182">
    <property type="entry name" value="PROTEIN, PUTATIVE (AFU_ORTHOLOGUE AFUA_6G10930)-RELATED"/>
    <property type="match status" value="1"/>
</dbReference>
<feature type="region of interest" description="Disordered" evidence="1">
    <location>
        <begin position="236"/>
        <end position="264"/>
    </location>
</feature>
<reference evidence="2 3" key="1">
    <citation type="journal article" date="2020" name="Microbiol. Resour. Announc.">
        <title>Draft Genome Sequence of a Cladosporium Species Isolated from the Mesophotic Ascidian Didemnum maculosum.</title>
        <authorList>
            <person name="Gioti A."/>
            <person name="Siaperas R."/>
            <person name="Nikolaivits E."/>
            <person name="Le Goff G."/>
            <person name="Ouazzani J."/>
            <person name="Kotoulas G."/>
            <person name="Topakas E."/>
        </authorList>
    </citation>
    <scope>NUCLEOTIDE SEQUENCE [LARGE SCALE GENOMIC DNA]</scope>
    <source>
        <strain evidence="2 3">TM138-S3</strain>
    </source>
</reference>
<dbReference type="Proteomes" id="UP000803884">
    <property type="component" value="Unassembled WGS sequence"/>
</dbReference>
<feature type="region of interest" description="Disordered" evidence="1">
    <location>
        <begin position="314"/>
        <end position="345"/>
    </location>
</feature>
<evidence type="ECO:0000256" key="1">
    <source>
        <dbReference type="SAM" id="MobiDB-lite"/>
    </source>
</evidence>
<evidence type="ECO:0000313" key="3">
    <source>
        <dbReference type="Proteomes" id="UP000803884"/>
    </source>
</evidence>